<organism evidence="2 3">
    <name type="scientific">Dipteronia sinensis</name>
    <dbReference type="NCBI Taxonomy" id="43782"/>
    <lineage>
        <taxon>Eukaryota</taxon>
        <taxon>Viridiplantae</taxon>
        <taxon>Streptophyta</taxon>
        <taxon>Embryophyta</taxon>
        <taxon>Tracheophyta</taxon>
        <taxon>Spermatophyta</taxon>
        <taxon>Magnoliopsida</taxon>
        <taxon>eudicotyledons</taxon>
        <taxon>Gunneridae</taxon>
        <taxon>Pentapetalae</taxon>
        <taxon>rosids</taxon>
        <taxon>malvids</taxon>
        <taxon>Sapindales</taxon>
        <taxon>Sapindaceae</taxon>
        <taxon>Hippocastanoideae</taxon>
        <taxon>Acereae</taxon>
        <taxon>Dipteronia</taxon>
    </lineage>
</organism>
<evidence type="ECO:0000313" key="3">
    <source>
        <dbReference type="Proteomes" id="UP001281410"/>
    </source>
</evidence>
<evidence type="ECO:0000313" key="2">
    <source>
        <dbReference type="EMBL" id="KAK3204440.1"/>
    </source>
</evidence>
<protein>
    <recommendedName>
        <fullName evidence="1">DUF4283 domain-containing protein</fullName>
    </recommendedName>
</protein>
<gene>
    <name evidence="2" type="ORF">Dsin_018486</name>
</gene>
<feature type="domain" description="DUF4283" evidence="1">
    <location>
        <begin position="38"/>
        <end position="109"/>
    </location>
</feature>
<sequence>MDSEDIASLCASLSISKCDGPVQLLDGKLMDEAIHMMSLCVVGKVLSRKRVNRDAFMRVIGKIWHIKHGMDIESVTGNTFTFHFIDEHDLNKVVSRGPWIFDNALIAMDRPVGTGTIDSLIFNQADFWVQIHQVPLMWMTREIGRFLDGMIGIVFEVDEGASSDCVGKFLWVKVRVEISRPLKRCLWVDIFGK</sequence>
<dbReference type="Proteomes" id="UP001281410">
    <property type="component" value="Unassembled WGS sequence"/>
</dbReference>
<dbReference type="PANTHER" id="PTHR31286">
    <property type="entry name" value="GLYCINE-RICH CELL WALL STRUCTURAL PROTEIN 1.8-LIKE"/>
    <property type="match status" value="1"/>
</dbReference>
<keyword evidence="3" id="KW-1185">Reference proteome</keyword>
<dbReference type="AlphaFoldDB" id="A0AAE0A5N1"/>
<comment type="caution">
    <text evidence="2">The sequence shown here is derived from an EMBL/GenBank/DDBJ whole genome shotgun (WGS) entry which is preliminary data.</text>
</comment>
<reference evidence="2" key="1">
    <citation type="journal article" date="2023" name="Plant J.">
        <title>Genome sequences and population genomics provide insights into the demographic history, inbreeding, and mutation load of two 'living fossil' tree species of Dipteronia.</title>
        <authorList>
            <person name="Feng Y."/>
            <person name="Comes H.P."/>
            <person name="Chen J."/>
            <person name="Zhu S."/>
            <person name="Lu R."/>
            <person name="Zhang X."/>
            <person name="Li P."/>
            <person name="Qiu J."/>
            <person name="Olsen K.M."/>
            <person name="Qiu Y."/>
        </authorList>
    </citation>
    <scope>NUCLEOTIDE SEQUENCE</scope>
    <source>
        <strain evidence="2">NBL</strain>
    </source>
</reference>
<dbReference type="InterPro" id="IPR040256">
    <property type="entry name" value="At4g02000-like"/>
</dbReference>
<proteinExistence type="predicted"/>
<dbReference type="InterPro" id="IPR025558">
    <property type="entry name" value="DUF4283"/>
</dbReference>
<name>A0AAE0A5N1_9ROSI</name>
<accession>A0AAE0A5N1</accession>
<evidence type="ECO:0000259" key="1">
    <source>
        <dbReference type="Pfam" id="PF14111"/>
    </source>
</evidence>
<dbReference type="EMBL" id="JANJYJ010000006">
    <property type="protein sequence ID" value="KAK3204440.1"/>
    <property type="molecule type" value="Genomic_DNA"/>
</dbReference>
<dbReference type="Pfam" id="PF14111">
    <property type="entry name" value="DUF4283"/>
    <property type="match status" value="1"/>
</dbReference>
<dbReference type="PANTHER" id="PTHR31286:SF167">
    <property type="entry name" value="OS09G0268800 PROTEIN"/>
    <property type="match status" value="1"/>
</dbReference>